<dbReference type="GO" id="GO:0003700">
    <property type="term" value="F:DNA-binding transcription factor activity"/>
    <property type="evidence" value="ECO:0007669"/>
    <property type="project" value="TreeGrafter"/>
</dbReference>
<organism evidence="4 5">
    <name type="scientific">Paenibacillus rhizovicinus</name>
    <dbReference type="NCBI Taxonomy" id="2704463"/>
    <lineage>
        <taxon>Bacteria</taxon>
        <taxon>Bacillati</taxon>
        <taxon>Bacillota</taxon>
        <taxon>Bacilli</taxon>
        <taxon>Bacillales</taxon>
        <taxon>Paenibacillaceae</taxon>
        <taxon>Paenibacillus</taxon>
    </lineage>
</organism>
<dbReference type="InterPro" id="IPR001387">
    <property type="entry name" value="Cro/C1-type_HTH"/>
</dbReference>
<dbReference type="PANTHER" id="PTHR46797:SF13">
    <property type="entry name" value="HTH-TYPE TRANSCRIPTIONAL REGULATOR SINR"/>
    <property type="match status" value="1"/>
</dbReference>
<dbReference type="EMBL" id="CP048286">
    <property type="protein sequence ID" value="QHW31519.1"/>
    <property type="molecule type" value="Genomic_DNA"/>
</dbReference>
<dbReference type="GO" id="GO:0005829">
    <property type="term" value="C:cytosol"/>
    <property type="evidence" value="ECO:0007669"/>
    <property type="project" value="TreeGrafter"/>
</dbReference>
<dbReference type="GO" id="GO:0003677">
    <property type="term" value="F:DNA binding"/>
    <property type="evidence" value="ECO:0007669"/>
    <property type="project" value="UniProtKB-KW"/>
</dbReference>
<dbReference type="InterPro" id="IPR010981">
    <property type="entry name" value="SinR/SinI_dimer_dom"/>
</dbReference>
<evidence type="ECO:0000259" key="3">
    <source>
        <dbReference type="PROSITE" id="PS51500"/>
    </source>
</evidence>
<dbReference type="InterPro" id="IPR050807">
    <property type="entry name" value="TransReg_Diox_bact_type"/>
</dbReference>
<dbReference type="PROSITE" id="PS51500">
    <property type="entry name" value="SIN"/>
    <property type="match status" value="1"/>
</dbReference>
<evidence type="ECO:0000259" key="2">
    <source>
        <dbReference type="PROSITE" id="PS50943"/>
    </source>
</evidence>
<dbReference type="Pfam" id="PF01381">
    <property type="entry name" value="HTH_3"/>
    <property type="match status" value="1"/>
</dbReference>
<feature type="domain" description="HTH cro/C1-type" evidence="2">
    <location>
        <begin position="9"/>
        <end position="64"/>
    </location>
</feature>
<evidence type="ECO:0000256" key="1">
    <source>
        <dbReference type="ARBA" id="ARBA00023125"/>
    </source>
</evidence>
<dbReference type="PANTHER" id="PTHR46797">
    <property type="entry name" value="HTH-TYPE TRANSCRIPTIONAL REGULATOR"/>
    <property type="match status" value="1"/>
</dbReference>
<keyword evidence="5" id="KW-1185">Reference proteome</keyword>
<dbReference type="KEGG" id="prz:GZH47_12145"/>
<reference evidence="4 5" key="1">
    <citation type="submission" date="2020-02" db="EMBL/GenBank/DDBJ databases">
        <title>Paenibacillus sp. nov., isolated from rhizosphere soil of tomato.</title>
        <authorList>
            <person name="Weon H.-Y."/>
            <person name="Lee S.A."/>
        </authorList>
    </citation>
    <scope>NUCLEOTIDE SEQUENCE [LARGE SCALE GENOMIC DNA]</scope>
    <source>
        <strain evidence="4 5">14171R-81</strain>
    </source>
</reference>
<proteinExistence type="predicted"/>
<dbReference type="RefSeq" id="WP_162640326.1">
    <property type="nucleotide sequence ID" value="NZ_CP048286.1"/>
</dbReference>
<keyword evidence="1" id="KW-0238">DNA-binding</keyword>
<name>A0A6C0NZ84_9BACL</name>
<feature type="domain" description="Sin" evidence="3">
    <location>
        <begin position="67"/>
        <end position="105"/>
    </location>
</feature>
<dbReference type="SUPFAM" id="SSF47413">
    <property type="entry name" value="lambda repressor-like DNA-binding domains"/>
    <property type="match status" value="1"/>
</dbReference>
<protein>
    <submittedName>
        <fullName evidence="4">Helix-turn-helix domain-containing protein</fullName>
    </submittedName>
</protein>
<dbReference type="AlphaFoldDB" id="A0A6C0NZ84"/>
<dbReference type="CDD" id="cd00093">
    <property type="entry name" value="HTH_XRE"/>
    <property type="match status" value="1"/>
</dbReference>
<dbReference type="InterPro" id="IPR010982">
    <property type="entry name" value="Lambda_DNA-bd_dom_sf"/>
</dbReference>
<evidence type="ECO:0000313" key="4">
    <source>
        <dbReference type="EMBL" id="QHW31519.1"/>
    </source>
</evidence>
<dbReference type="GO" id="GO:0046983">
    <property type="term" value="F:protein dimerization activity"/>
    <property type="evidence" value="ECO:0007669"/>
    <property type="project" value="InterPro"/>
</dbReference>
<gene>
    <name evidence="4" type="ORF">GZH47_12145</name>
</gene>
<dbReference type="PROSITE" id="PS50943">
    <property type="entry name" value="HTH_CROC1"/>
    <property type="match status" value="1"/>
</dbReference>
<dbReference type="Proteomes" id="UP000479114">
    <property type="component" value="Chromosome"/>
</dbReference>
<accession>A0A6C0NZ84</accession>
<dbReference type="Pfam" id="PF08671">
    <property type="entry name" value="SinI"/>
    <property type="match status" value="1"/>
</dbReference>
<evidence type="ECO:0000313" key="5">
    <source>
        <dbReference type="Proteomes" id="UP000479114"/>
    </source>
</evidence>
<dbReference type="SMART" id="SM00530">
    <property type="entry name" value="HTH_XRE"/>
    <property type="match status" value="1"/>
</dbReference>
<dbReference type="Gene3D" id="1.10.260.40">
    <property type="entry name" value="lambda repressor-like DNA-binding domains"/>
    <property type="match status" value="1"/>
</dbReference>
<sequence length="114" mass="12985">MIEDIGKQIHQLRMNKGMSLSELADRAEVAKSYISNVERGLQSNPSIQFLEKVASALDVTIHSLLYGNLNADEQLLDPDWQLLLKEAMSSGISKTQFKEFLEFQKWKKNNETAE</sequence>
<dbReference type="SUPFAM" id="SSF47406">
    <property type="entry name" value="SinR repressor dimerisation domain-like"/>
    <property type="match status" value="1"/>
</dbReference>
<dbReference type="InterPro" id="IPR036281">
    <property type="entry name" value="SinR/SinI_dimer_dom_sf"/>
</dbReference>